<protein>
    <submittedName>
        <fullName evidence="7">Major Facilitator Superfamily protein</fullName>
    </submittedName>
</protein>
<gene>
    <name evidence="7" type="ORF">SAMN04487940_12159</name>
</gene>
<proteinExistence type="predicted"/>
<feature type="transmembrane region" description="Helical" evidence="5">
    <location>
        <begin position="44"/>
        <end position="63"/>
    </location>
</feature>
<dbReference type="RefSeq" id="WP_074838967.1">
    <property type="nucleotide sequence ID" value="NZ_FNYY01000021.1"/>
</dbReference>
<feature type="transmembrane region" description="Helical" evidence="5">
    <location>
        <begin position="191"/>
        <end position="214"/>
    </location>
</feature>
<feature type="transmembrane region" description="Helical" evidence="5">
    <location>
        <begin position="234"/>
        <end position="253"/>
    </location>
</feature>
<keyword evidence="2 5" id="KW-0812">Transmembrane</keyword>
<evidence type="ECO:0000259" key="6">
    <source>
        <dbReference type="PROSITE" id="PS50850"/>
    </source>
</evidence>
<dbReference type="GO" id="GO:0022857">
    <property type="term" value="F:transmembrane transporter activity"/>
    <property type="evidence" value="ECO:0007669"/>
    <property type="project" value="InterPro"/>
</dbReference>
<feature type="transmembrane region" description="Helical" evidence="5">
    <location>
        <begin position="291"/>
        <end position="313"/>
    </location>
</feature>
<dbReference type="GeneID" id="80820449"/>
<feature type="transmembrane region" description="Helical" evidence="5">
    <location>
        <begin position="158"/>
        <end position="179"/>
    </location>
</feature>
<name>A0A975WE30_9RHOB</name>
<evidence type="ECO:0000256" key="1">
    <source>
        <dbReference type="ARBA" id="ARBA00004141"/>
    </source>
</evidence>
<keyword evidence="3 5" id="KW-1133">Transmembrane helix</keyword>
<keyword evidence="4 5" id="KW-0472">Membrane</keyword>
<dbReference type="AlphaFoldDB" id="A0A975WE30"/>
<evidence type="ECO:0000256" key="5">
    <source>
        <dbReference type="SAM" id="Phobius"/>
    </source>
</evidence>
<dbReference type="InterPro" id="IPR011701">
    <property type="entry name" value="MFS"/>
</dbReference>
<accession>A0A975WE30</accession>
<feature type="transmembrane region" description="Helical" evidence="5">
    <location>
        <begin position="353"/>
        <end position="376"/>
    </location>
</feature>
<feature type="transmembrane region" description="Helical" evidence="5">
    <location>
        <begin position="75"/>
        <end position="92"/>
    </location>
</feature>
<feature type="transmembrane region" description="Helical" evidence="5">
    <location>
        <begin position="325"/>
        <end position="347"/>
    </location>
</feature>
<organism evidence="7 8">
    <name type="scientific">Marinovum algicola</name>
    <dbReference type="NCBI Taxonomy" id="42444"/>
    <lineage>
        <taxon>Bacteria</taxon>
        <taxon>Pseudomonadati</taxon>
        <taxon>Pseudomonadota</taxon>
        <taxon>Alphaproteobacteria</taxon>
        <taxon>Rhodobacterales</taxon>
        <taxon>Roseobacteraceae</taxon>
        <taxon>Marinovum</taxon>
    </lineage>
</organism>
<evidence type="ECO:0000313" key="8">
    <source>
        <dbReference type="Proteomes" id="UP000182932"/>
    </source>
</evidence>
<evidence type="ECO:0000313" key="7">
    <source>
        <dbReference type="EMBL" id="SEK05207.1"/>
    </source>
</evidence>
<reference evidence="7 8" key="1">
    <citation type="submission" date="2016-10" db="EMBL/GenBank/DDBJ databases">
        <authorList>
            <person name="Varghese N."/>
            <person name="Submissions S."/>
        </authorList>
    </citation>
    <scope>NUCLEOTIDE SEQUENCE [LARGE SCALE GENOMIC DNA]</scope>
    <source>
        <strain evidence="7 8">FF3</strain>
    </source>
</reference>
<evidence type="ECO:0000256" key="2">
    <source>
        <dbReference type="ARBA" id="ARBA00022692"/>
    </source>
</evidence>
<dbReference type="InterPro" id="IPR036259">
    <property type="entry name" value="MFS_trans_sf"/>
</dbReference>
<feature type="transmembrane region" description="Helical" evidence="5">
    <location>
        <begin position="130"/>
        <end position="152"/>
    </location>
</feature>
<dbReference type="InterPro" id="IPR051788">
    <property type="entry name" value="MFS_Transporter"/>
</dbReference>
<feature type="transmembrane region" description="Helical" evidence="5">
    <location>
        <begin position="98"/>
        <end position="118"/>
    </location>
</feature>
<feature type="transmembrane region" description="Helical" evidence="5">
    <location>
        <begin position="265"/>
        <end position="285"/>
    </location>
</feature>
<dbReference type="PANTHER" id="PTHR23514">
    <property type="entry name" value="BYPASS OF STOP CODON PROTEIN 6"/>
    <property type="match status" value="1"/>
</dbReference>
<dbReference type="GO" id="GO:0016020">
    <property type="term" value="C:membrane"/>
    <property type="evidence" value="ECO:0007669"/>
    <property type="project" value="UniProtKB-SubCell"/>
</dbReference>
<dbReference type="SUPFAM" id="SSF103473">
    <property type="entry name" value="MFS general substrate transporter"/>
    <property type="match status" value="1"/>
</dbReference>
<dbReference type="EMBL" id="FNYY01000021">
    <property type="protein sequence ID" value="SEK05207.1"/>
    <property type="molecule type" value="Genomic_DNA"/>
</dbReference>
<feature type="domain" description="Major facilitator superfamily (MFS) profile" evidence="6">
    <location>
        <begin position="197"/>
        <end position="385"/>
    </location>
</feature>
<dbReference type="Proteomes" id="UP000182932">
    <property type="component" value="Unassembled WGS sequence"/>
</dbReference>
<comment type="caution">
    <text evidence="7">The sequence shown here is derived from an EMBL/GenBank/DDBJ whole genome shotgun (WGS) entry which is preliminary data.</text>
</comment>
<dbReference type="PANTHER" id="PTHR23514:SF13">
    <property type="entry name" value="INNER MEMBRANE PROTEIN YBJJ"/>
    <property type="match status" value="1"/>
</dbReference>
<evidence type="ECO:0000256" key="4">
    <source>
        <dbReference type="ARBA" id="ARBA00023136"/>
    </source>
</evidence>
<sequence>MISRDDIRAARAPLACFLTLGLLWGAFAAQVPGIKARIDVNDGVFGLCLLVAALGTIVAMWLAPRLDARLEQRTLPALALAAAVLFLLPGLATGPLGFAPLLLVAAGTTGALDVVMNARISGVEARRGRPLMNFAHAVFSMAYAVSALTAGLLREAGWPPVAVFALIALAILALVRVALSDRAAPLDEAAGAGAPAAGGLIWLGGLVILIGFMAENATEGWSALHLERSLGGGAAEGAMGPAILGGTMALGRLGGQALVTRFSEVTVLALAAALSATGAFAAAFAESLAMAYAGFAVLGLGVSVVAPMAFSYVGRNVGNRARTGVIAQISMIGYTGFFIGPPVMGFVSEAIGLGWSFAAMGAALLVITFVLAPLLATHHRRGHVG</sequence>
<dbReference type="PROSITE" id="PS50850">
    <property type="entry name" value="MFS"/>
    <property type="match status" value="1"/>
</dbReference>
<comment type="subcellular location">
    <subcellularLocation>
        <location evidence="1">Membrane</location>
        <topology evidence="1">Multi-pass membrane protein</topology>
    </subcellularLocation>
</comment>
<dbReference type="InterPro" id="IPR020846">
    <property type="entry name" value="MFS_dom"/>
</dbReference>
<evidence type="ECO:0000256" key="3">
    <source>
        <dbReference type="ARBA" id="ARBA00022989"/>
    </source>
</evidence>
<keyword evidence="8" id="KW-1185">Reference proteome</keyword>
<dbReference type="Pfam" id="PF07690">
    <property type="entry name" value="MFS_1"/>
    <property type="match status" value="1"/>
</dbReference>
<dbReference type="Gene3D" id="1.20.1250.20">
    <property type="entry name" value="MFS general substrate transporter like domains"/>
    <property type="match status" value="2"/>
</dbReference>